<accession>A0A926E793</accession>
<dbReference type="EMBL" id="JACRTA010000003">
    <property type="protein sequence ID" value="MBC8569150.1"/>
    <property type="molecule type" value="Genomic_DNA"/>
</dbReference>
<dbReference type="AlphaFoldDB" id="A0A926E793"/>
<evidence type="ECO:0000313" key="1">
    <source>
        <dbReference type="EMBL" id="MBC8569150.1"/>
    </source>
</evidence>
<sequence>MSTKVSKEELIEKIKSIIENEKFRLDGYFLCGFPTGAPNQVLQKACEKYVEIVENGNPSEEDTKTLIEALEASLNVESKVAEVNDITKSDVLVNYILEHKDVLFA</sequence>
<evidence type="ECO:0000313" key="2">
    <source>
        <dbReference type="Proteomes" id="UP000610862"/>
    </source>
</evidence>
<protein>
    <submittedName>
        <fullName evidence="1">Uncharacterized protein</fullName>
    </submittedName>
</protein>
<gene>
    <name evidence="1" type="ORF">H8692_10310</name>
</gene>
<reference evidence="1" key="1">
    <citation type="submission" date="2020-08" db="EMBL/GenBank/DDBJ databases">
        <title>Genome public.</title>
        <authorList>
            <person name="Liu C."/>
            <person name="Sun Q."/>
        </authorList>
    </citation>
    <scope>NUCLEOTIDE SEQUENCE</scope>
    <source>
        <strain evidence="1">NSJ-24</strain>
    </source>
</reference>
<comment type="caution">
    <text evidence="1">The sequence shown here is derived from an EMBL/GenBank/DDBJ whole genome shotgun (WGS) entry which is preliminary data.</text>
</comment>
<name>A0A926E793_9FIRM</name>
<organism evidence="1 2">
    <name type="scientific">Lentihominibacter hominis</name>
    <dbReference type="NCBI Taxonomy" id="2763645"/>
    <lineage>
        <taxon>Bacteria</taxon>
        <taxon>Bacillati</taxon>
        <taxon>Bacillota</taxon>
        <taxon>Clostridia</taxon>
        <taxon>Peptostreptococcales</taxon>
        <taxon>Anaerovoracaceae</taxon>
        <taxon>Lentihominibacter</taxon>
    </lineage>
</organism>
<keyword evidence="2" id="KW-1185">Reference proteome</keyword>
<dbReference type="RefSeq" id="WP_177270117.1">
    <property type="nucleotide sequence ID" value="NZ_JACRTA010000003.1"/>
</dbReference>
<proteinExistence type="predicted"/>
<dbReference type="Proteomes" id="UP000610862">
    <property type="component" value="Unassembled WGS sequence"/>
</dbReference>